<keyword evidence="2" id="KW-1185">Reference proteome</keyword>
<dbReference type="WBParaSite" id="PTRK_0001599800.1">
    <property type="protein sequence ID" value="PTRK_0001599800.1"/>
    <property type="gene ID" value="PTRK_0001599800"/>
</dbReference>
<evidence type="ECO:0000256" key="1">
    <source>
        <dbReference type="SAM" id="Phobius"/>
    </source>
</evidence>
<dbReference type="STRING" id="131310.A0A0N5A2Y8"/>
<proteinExistence type="predicted"/>
<keyword evidence="1" id="KW-0812">Transmembrane</keyword>
<accession>A0A0N5A2Y8</accession>
<reference evidence="3" key="1">
    <citation type="submission" date="2017-02" db="UniProtKB">
        <authorList>
            <consortium name="WormBaseParasite"/>
        </authorList>
    </citation>
    <scope>IDENTIFICATION</scope>
</reference>
<sequence length="429" mass="50080">MKSSASNKFFAICTKIWSFIPYDYVKGFGVVLFILIPVSLFTHFLDPAHWIFRSLTIREGIDLLKYSLSHNDTCFFESNKKEDTLFDENIGIDYTKDIHIIILDGLKLSSDYMNYEKGRYKHVFSRYHTIGTDKNKRLQNFLNGKLNDHCVDENDTSLITNIFKQKGYIVETYIDNVFDGAIFCSNSNNKINNILITEKVVKKREINSKPKFSLSILAESVKDMGTRNIEAVIDKIVNYQDSNFENSYVVLIRNNRVMYYNPYLMISLPTDKRTERFEKMLAYNHNRPITSNDLYKSLTSKNINFINIFTTSVPERSCNQMGVSIENCRCQSSFMHLPKQMNKLISLLKKRFKKDLLYYFDRNTNDCIKAIEETINRTDIQYSYVSPEKGIHFKLALLINDKRKVVAYYNDYFVMLSKGIISIGDDKSC</sequence>
<keyword evidence="1" id="KW-0472">Membrane</keyword>
<organism evidence="2 3">
    <name type="scientific">Parastrongyloides trichosuri</name>
    <name type="common">Possum-specific nematode worm</name>
    <dbReference type="NCBI Taxonomy" id="131310"/>
    <lineage>
        <taxon>Eukaryota</taxon>
        <taxon>Metazoa</taxon>
        <taxon>Ecdysozoa</taxon>
        <taxon>Nematoda</taxon>
        <taxon>Chromadorea</taxon>
        <taxon>Rhabditida</taxon>
        <taxon>Tylenchina</taxon>
        <taxon>Panagrolaimomorpha</taxon>
        <taxon>Strongyloidoidea</taxon>
        <taxon>Strongyloididae</taxon>
        <taxon>Parastrongyloides</taxon>
    </lineage>
</organism>
<dbReference type="Proteomes" id="UP000038045">
    <property type="component" value="Unplaced"/>
</dbReference>
<evidence type="ECO:0000313" key="3">
    <source>
        <dbReference type="WBParaSite" id="PTRK_0001599800.1"/>
    </source>
</evidence>
<evidence type="ECO:0000313" key="2">
    <source>
        <dbReference type="Proteomes" id="UP000038045"/>
    </source>
</evidence>
<name>A0A0N5A2Y8_PARTI</name>
<protein>
    <submittedName>
        <fullName evidence="3">Acid phosphatase</fullName>
    </submittedName>
</protein>
<keyword evidence="1" id="KW-1133">Transmembrane helix</keyword>
<feature type="transmembrane region" description="Helical" evidence="1">
    <location>
        <begin position="24"/>
        <end position="45"/>
    </location>
</feature>
<dbReference type="AlphaFoldDB" id="A0A0N5A2Y8"/>